<feature type="signal peptide" evidence="1">
    <location>
        <begin position="1"/>
        <end position="19"/>
    </location>
</feature>
<comment type="caution">
    <text evidence="2">The sequence shown here is derived from an EMBL/GenBank/DDBJ whole genome shotgun (WGS) entry which is preliminary data.</text>
</comment>
<evidence type="ECO:0000313" key="2">
    <source>
        <dbReference type="EMBL" id="MBG9376446.1"/>
    </source>
</evidence>
<gene>
    <name evidence="2" type="ORF">I5907_09390</name>
</gene>
<accession>A0A931E6N4</accession>
<keyword evidence="1" id="KW-0732">Signal</keyword>
<dbReference type="AlphaFoldDB" id="A0A931E6N4"/>
<proteinExistence type="predicted"/>
<feature type="chain" id="PRO_5036783069" evidence="1">
    <location>
        <begin position="20"/>
        <end position="122"/>
    </location>
</feature>
<name>A0A931E6N4_9BACT</name>
<protein>
    <submittedName>
        <fullName evidence="2">Uncharacterized protein</fullName>
    </submittedName>
</protein>
<organism evidence="2 3">
    <name type="scientific">Panacibacter microcysteis</name>
    <dbReference type="NCBI Taxonomy" id="2793269"/>
    <lineage>
        <taxon>Bacteria</taxon>
        <taxon>Pseudomonadati</taxon>
        <taxon>Bacteroidota</taxon>
        <taxon>Chitinophagia</taxon>
        <taxon>Chitinophagales</taxon>
        <taxon>Chitinophagaceae</taxon>
        <taxon>Panacibacter</taxon>
    </lineage>
</organism>
<sequence length="122" mass="13658">MKKLLLLALIACLGTAADAQFKNTKWKGSLQLENLVDVMFDFKTDTLEALVVADNSTLELMKYSVKDNVLSIQKISGQSDCAESAVAKYKFEMKNNELVLTVVEDECYNRSGVLNNTTWIKQ</sequence>
<dbReference type="Proteomes" id="UP000628448">
    <property type="component" value="Unassembled WGS sequence"/>
</dbReference>
<evidence type="ECO:0000256" key="1">
    <source>
        <dbReference type="SAM" id="SignalP"/>
    </source>
</evidence>
<evidence type="ECO:0000313" key="3">
    <source>
        <dbReference type="Proteomes" id="UP000628448"/>
    </source>
</evidence>
<keyword evidence="3" id="KW-1185">Reference proteome</keyword>
<dbReference type="RefSeq" id="WP_196990455.1">
    <property type="nucleotide sequence ID" value="NZ_JADWYR010000001.1"/>
</dbReference>
<dbReference type="EMBL" id="JADWYR010000001">
    <property type="protein sequence ID" value="MBG9376446.1"/>
    <property type="molecule type" value="Genomic_DNA"/>
</dbReference>
<reference evidence="2" key="1">
    <citation type="submission" date="2020-11" db="EMBL/GenBank/DDBJ databases">
        <title>Bacterial whole genome sequence for Panacibacter sp. DH6.</title>
        <authorList>
            <person name="Le V."/>
            <person name="Ko S."/>
            <person name="Ahn C.-Y."/>
            <person name="Oh H.-M."/>
        </authorList>
    </citation>
    <scope>NUCLEOTIDE SEQUENCE</scope>
    <source>
        <strain evidence="2">DH6</strain>
    </source>
</reference>